<feature type="compositionally biased region" description="Basic residues" evidence="1">
    <location>
        <begin position="1"/>
        <end position="10"/>
    </location>
</feature>
<dbReference type="EMBL" id="JBJKFK010007825">
    <property type="protein sequence ID" value="KAL3307268.1"/>
    <property type="molecule type" value="Genomic_DNA"/>
</dbReference>
<name>A0ABD2PIQ2_9PLAT</name>
<dbReference type="PANTHER" id="PTHR13400">
    <property type="entry name" value="CHEMOKINE C-C MOTIF RECEPTOR 1"/>
    <property type="match status" value="1"/>
</dbReference>
<evidence type="ECO:0000313" key="2">
    <source>
        <dbReference type="EMBL" id="KAL3307268.1"/>
    </source>
</evidence>
<organism evidence="2 3">
    <name type="scientific">Cichlidogyrus casuarinus</name>
    <dbReference type="NCBI Taxonomy" id="1844966"/>
    <lineage>
        <taxon>Eukaryota</taxon>
        <taxon>Metazoa</taxon>
        <taxon>Spiralia</taxon>
        <taxon>Lophotrochozoa</taxon>
        <taxon>Platyhelminthes</taxon>
        <taxon>Monogenea</taxon>
        <taxon>Monopisthocotylea</taxon>
        <taxon>Dactylogyridea</taxon>
        <taxon>Ancyrocephalidae</taxon>
        <taxon>Cichlidogyrus</taxon>
    </lineage>
</organism>
<dbReference type="PANTHER" id="PTHR13400:SF4">
    <property type="entry name" value="COILED-COIL DOMAIN-CONTAINING PROTEIN 28A-LIKE PROTEIN"/>
    <property type="match status" value="1"/>
</dbReference>
<dbReference type="Pfam" id="PF13270">
    <property type="entry name" value="CCDC28"/>
    <property type="match status" value="1"/>
</dbReference>
<dbReference type="Proteomes" id="UP001626550">
    <property type="component" value="Unassembled WGS sequence"/>
</dbReference>
<feature type="region of interest" description="Disordered" evidence="1">
    <location>
        <begin position="80"/>
        <end position="102"/>
    </location>
</feature>
<feature type="region of interest" description="Disordered" evidence="1">
    <location>
        <begin position="1"/>
        <end position="25"/>
    </location>
</feature>
<comment type="caution">
    <text evidence="2">The sequence shown here is derived from an EMBL/GenBank/DDBJ whole genome shotgun (WGS) entry which is preliminary data.</text>
</comment>
<reference evidence="2 3" key="1">
    <citation type="submission" date="2024-11" db="EMBL/GenBank/DDBJ databases">
        <title>Adaptive evolution of stress response genes in parasites aligns with host niche diversity.</title>
        <authorList>
            <person name="Hahn C."/>
            <person name="Resl P."/>
        </authorList>
    </citation>
    <scope>NUCLEOTIDE SEQUENCE [LARGE SCALE GENOMIC DNA]</scope>
    <source>
        <strain evidence="2">EGGRZ-B1_66</strain>
        <tissue evidence="2">Body</tissue>
    </source>
</reference>
<evidence type="ECO:0000256" key="1">
    <source>
        <dbReference type="SAM" id="MobiDB-lite"/>
    </source>
</evidence>
<dbReference type="AlphaFoldDB" id="A0ABD2PIQ2"/>
<evidence type="ECO:0008006" key="4">
    <source>
        <dbReference type="Google" id="ProtNLM"/>
    </source>
</evidence>
<dbReference type="InterPro" id="IPR025271">
    <property type="entry name" value="CCDC28"/>
</dbReference>
<protein>
    <recommendedName>
        <fullName evidence="4">Coiled-coil domain containing 28B</fullName>
    </recommendedName>
</protein>
<keyword evidence="3" id="KW-1185">Reference proteome</keyword>
<proteinExistence type="predicted"/>
<gene>
    <name evidence="2" type="ORF">Ciccas_014222</name>
</gene>
<sequence length="134" mass="15082">MSSRANQRKSKQAEQVVASGAGAPIDDVKTTEERLTKLLGDFNSGKVQAFGLHCPYEKLDEVRRMQEDLVKLHFEIDNKLQSDSNSRSKRKPKAGLLTEDGRREAQSNILKLSSELEALGYSIQYLHHSNRPQS</sequence>
<evidence type="ECO:0000313" key="3">
    <source>
        <dbReference type="Proteomes" id="UP001626550"/>
    </source>
</evidence>
<accession>A0ABD2PIQ2</accession>